<keyword evidence="2" id="KW-1185">Reference proteome</keyword>
<evidence type="ECO:0000313" key="1">
    <source>
        <dbReference type="EMBL" id="KJZ81496.1"/>
    </source>
</evidence>
<proteinExistence type="predicted"/>
<comment type="caution">
    <text evidence="1">The sequence shown here is derived from an EMBL/GenBank/DDBJ whole genome shotgun (WGS) entry which is preliminary data.</text>
</comment>
<dbReference type="Proteomes" id="UP000033731">
    <property type="component" value="Unassembled WGS sequence"/>
</dbReference>
<sequence>MARTTWTKHSFSAGELSPNIIQSRKDMPLHASGVSKCSNLIPLRAGSLISRPDSLPYSDCKLPLKASRIIPFSLMHGIYVLLVFGKNELSIVALGQAPQWTPRVLKTVKTPYYDWEAQELECAVFGQLVVLVHKHHPPYQLVYTGADYKFSKMEFSPSPWLGNGIKGGAKYEATLSIKRVSDDAKDLFEVTSSVALFDANDKGKSIRLGCIPSGWRSETEYPENAFMVRGEKVYRSTKGGKSGKDWKLKEGSTYVKDGSVLWVTVASLDGKVAETPSHRKFLTTTVRPYYIWGAIEHVIDPNTVHVCPRSKNAFLAGAGIVEWNLSAWTLNGYPSHVTFYQNRLLFSGGKDDELSVYSSCSNNFYDFSPDGEYGVSDPLNALTMAITDASVSEIKWMHPLGSGVLVGCDSSLWLLSLSADQGFNVDFRRISGSGVYSCSPISLGDCLFFVCGAGRRIKSVTGSIEQGFRFIEVTQFADHLFKHRISQLVYQEEPHSIIWVILSSFQQCSSQMLGCRFSADGDGDFAWHTHTISGGRRCISAVSFPSVDHGETSVWLLVGKADGDAELERLGDFS</sequence>
<reference evidence="1 2" key="1">
    <citation type="journal article" date="2015" name="Phytopathology">
        <title>Genomes of Candidatus Liberibacter solanacearum haplotype A from New Zealand and the USA suggest significant genome plasticity in the species.</title>
        <authorList>
            <person name="Thompson S.M."/>
            <person name="Johnson C.P."/>
            <person name="Lu A.Y."/>
            <person name="Frampton R.A."/>
            <person name="Sullivan K.L."/>
            <person name="Fiers M.W."/>
            <person name="Crowhurst R.N."/>
            <person name="Pitman A.R."/>
            <person name="Scott I."/>
            <person name="Gudmestad N.C."/>
            <person name="Smith G.R."/>
        </authorList>
    </citation>
    <scope>NUCLEOTIDE SEQUENCE [LARGE SCALE GENOMIC DNA]</scope>
    <source>
        <strain evidence="1 2">LsoNZ1</strain>
    </source>
</reference>
<dbReference type="PATRIC" id="fig|556287.8.peg.1175"/>
<name>A0A0F4VGU6_9HYPH</name>
<organism evidence="1 2">
    <name type="scientific">Candidatus Liberibacter solanacearum</name>
    <dbReference type="NCBI Taxonomy" id="556287"/>
    <lineage>
        <taxon>Bacteria</taxon>
        <taxon>Pseudomonadati</taxon>
        <taxon>Pseudomonadota</taxon>
        <taxon>Alphaproteobacteria</taxon>
        <taxon>Hyphomicrobiales</taxon>
        <taxon>Rhizobiaceae</taxon>
        <taxon>Liberibacter</taxon>
    </lineage>
</organism>
<dbReference type="RefSeq" id="WP_045960970.1">
    <property type="nucleotide sequence ID" value="NZ_JMTK01000004.1"/>
</dbReference>
<accession>A0A0F4VGU6</accession>
<dbReference type="AlphaFoldDB" id="A0A0F4VGU6"/>
<protein>
    <submittedName>
        <fullName evidence="1">Phage protein</fullName>
    </submittedName>
</protein>
<evidence type="ECO:0000313" key="2">
    <source>
        <dbReference type="Proteomes" id="UP000033731"/>
    </source>
</evidence>
<dbReference type="EMBL" id="JMTK01000004">
    <property type="protein sequence ID" value="KJZ81496.1"/>
    <property type="molecule type" value="Genomic_DNA"/>
</dbReference>
<gene>
    <name evidence="1" type="ORF">DJ66_1174</name>
</gene>